<dbReference type="AlphaFoldDB" id="A0A6J7D3V8"/>
<proteinExistence type="predicted"/>
<protein>
    <submittedName>
        <fullName evidence="2">Unannotated protein</fullName>
    </submittedName>
</protein>
<evidence type="ECO:0000313" key="2">
    <source>
        <dbReference type="EMBL" id="CAB4863644.1"/>
    </source>
</evidence>
<feature type="compositionally biased region" description="Polar residues" evidence="1">
    <location>
        <begin position="170"/>
        <end position="179"/>
    </location>
</feature>
<accession>A0A6J7D3V8</accession>
<feature type="region of interest" description="Disordered" evidence="1">
    <location>
        <begin position="157"/>
        <end position="188"/>
    </location>
</feature>
<name>A0A6J7D3V8_9ZZZZ</name>
<evidence type="ECO:0000256" key="1">
    <source>
        <dbReference type="SAM" id="MobiDB-lite"/>
    </source>
</evidence>
<sequence>MVMKSARSIKASSSTIWTPSCCARAGGTKGSNAIKFTPNPERRSATSAPIRPSPTIPTVLSKNSTPVNCDRFHCPALVDALASGIKRASDNKCPIASSAAEITFEVGALTTMIPAAVAALMSTLSNPTPARATTTRSLPAAMTSASTTVALRTRSAFAPGKPARSAARSVPSTCRTSKSGPKASTVAGESSSAITTIGLATMILVSAGRRMRATANE</sequence>
<reference evidence="2" key="1">
    <citation type="submission" date="2020-05" db="EMBL/GenBank/DDBJ databases">
        <authorList>
            <person name="Chiriac C."/>
            <person name="Salcher M."/>
            <person name="Ghai R."/>
            <person name="Kavagutti S V."/>
        </authorList>
    </citation>
    <scope>NUCLEOTIDE SEQUENCE</scope>
</reference>
<gene>
    <name evidence="2" type="ORF">UFOPK3339_00531</name>
</gene>
<dbReference type="EMBL" id="CAFBLF010000063">
    <property type="protein sequence ID" value="CAB4863644.1"/>
    <property type="molecule type" value="Genomic_DNA"/>
</dbReference>
<feature type="region of interest" description="Disordered" evidence="1">
    <location>
        <begin position="32"/>
        <end position="57"/>
    </location>
</feature>
<organism evidence="2">
    <name type="scientific">freshwater metagenome</name>
    <dbReference type="NCBI Taxonomy" id="449393"/>
    <lineage>
        <taxon>unclassified sequences</taxon>
        <taxon>metagenomes</taxon>
        <taxon>ecological metagenomes</taxon>
    </lineage>
</organism>